<dbReference type="Pfam" id="PF06041">
    <property type="entry name" value="DUF924"/>
    <property type="match status" value="1"/>
</dbReference>
<evidence type="ECO:0000313" key="2">
    <source>
        <dbReference type="Proteomes" id="UP001430065"/>
    </source>
</evidence>
<dbReference type="Proteomes" id="UP001430065">
    <property type="component" value="Unassembled WGS sequence"/>
</dbReference>
<dbReference type="SUPFAM" id="SSF48452">
    <property type="entry name" value="TPR-like"/>
    <property type="match status" value="1"/>
</dbReference>
<dbReference type="RefSeq" id="WP_204637348.1">
    <property type="nucleotide sequence ID" value="NZ_JADIKC010000007.1"/>
</dbReference>
<dbReference type="Gene3D" id="1.25.40.10">
    <property type="entry name" value="Tetratricopeptide repeat domain"/>
    <property type="match status" value="1"/>
</dbReference>
<gene>
    <name evidence="1" type="ORF">ISP20_17345</name>
</gene>
<dbReference type="EMBL" id="JADIKC010000007">
    <property type="protein sequence ID" value="MBM7122935.1"/>
    <property type="molecule type" value="Genomic_DNA"/>
</dbReference>
<name>A0ABS2JX80_9GAMM</name>
<organism evidence="1 2">
    <name type="scientific">Dyella kyungheensis</name>
    <dbReference type="NCBI Taxonomy" id="1242174"/>
    <lineage>
        <taxon>Bacteria</taxon>
        <taxon>Pseudomonadati</taxon>
        <taxon>Pseudomonadota</taxon>
        <taxon>Gammaproteobacteria</taxon>
        <taxon>Lysobacterales</taxon>
        <taxon>Rhodanobacteraceae</taxon>
        <taxon>Dyella</taxon>
    </lineage>
</organism>
<sequence>MPSTPADVLDFWFDSDSEALWYERNDAFDAAIGKRFGDTLEAALRGDLDGWAETPEGWLALLIVRDQFSRNLYRHDARAWAGDPDTQVLALDGIAQGYDQRLAPMQRVFAYMPLEHAESPVLQQHCVRLFERLLACQPEAQRPRFQNYLDYARRHHDVIARFGRFPHRNAVLGRTDTPAEQAYLATPGAGF</sequence>
<keyword evidence="2" id="KW-1185">Reference proteome</keyword>
<dbReference type="Gene3D" id="1.20.58.320">
    <property type="entry name" value="TPR-like"/>
    <property type="match status" value="1"/>
</dbReference>
<protein>
    <submittedName>
        <fullName evidence="1">DUF924 domain-containing protein</fullName>
    </submittedName>
</protein>
<comment type="caution">
    <text evidence="1">The sequence shown here is derived from an EMBL/GenBank/DDBJ whole genome shotgun (WGS) entry which is preliminary data.</text>
</comment>
<evidence type="ECO:0000313" key="1">
    <source>
        <dbReference type="EMBL" id="MBM7122935.1"/>
    </source>
</evidence>
<dbReference type="InterPro" id="IPR011990">
    <property type="entry name" value="TPR-like_helical_dom_sf"/>
</dbReference>
<dbReference type="InterPro" id="IPR010323">
    <property type="entry name" value="DUF924"/>
</dbReference>
<reference evidence="1 2" key="1">
    <citation type="submission" date="2020-10" db="EMBL/GenBank/DDBJ databases">
        <title>Phylogeny of dyella-like bacteria.</title>
        <authorList>
            <person name="Fu J."/>
        </authorList>
    </citation>
    <scope>NUCLEOTIDE SEQUENCE [LARGE SCALE GENOMIC DNA]</scope>
    <source>
        <strain evidence="1 2">THG-B117</strain>
    </source>
</reference>
<proteinExistence type="predicted"/>
<accession>A0ABS2JX80</accession>